<comment type="subcellular location">
    <subcellularLocation>
        <location evidence="2">Cell outer membrane</location>
        <topology evidence="2">Lipid-anchor</topology>
    </subcellularLocation>
</comment>
<accession>A0A1S8CY42</accession>
<comment type="similarity">
    <text evidence="1 2">Belongs to the outer membrane factor (OMF) (TC 1.B.17) family.</text>
</comment>
<dbReference type="OrthoDB" id="9770517at2"/>
<evidence type="ECO:0000256" key="2">
    <source>
        <dbReference type="RuleBase" id="RU362097"/>
    </source>
</evidence>
<keyword evidence="2" id="KW-0564">Palmitate</keyword>
<dbReference type="STRING" id="1907941.BKE30_02485"/>
<dbReference type="NCBIfam" id="TIGR01845">
    <property type="entry name" value="outer_NodT"/>
    <property type="match status" value="1"/>
</dbReference>
<evidence type="ECO:0000313" key="3">
    <source>
        <dbReference type="EMBL" id="ONG41730.1"/>
    </source>
</evidence>
<dbReference type="Proteomes" id="UP000192132">
    <property type="component" value="Unassembled WGS sequence"/>
</dbReference>
<keyword evidence="2" id="KW-1134">Transmembrane beta strand</keyword>
<proteinExistence type="inferred from homology"/>
<sequence length="502" mass="53968">MRLTGSTYGRGLALGALALAIAGCQNLRGPEPGSSVAVPTVYQNLPDGYEGANGPTIAAQGWQEFFNDSRLHQLITLGLANNRDLRTTVLNIERARQQYRISDNALLPTVNASAGATRQETTQVRDPYTTYSVGLGVTAYELDFFGRVRNLRDAALDTFLATRSARDATQISLIGQIAQAWTAISYDMAQLRLAEQTLKAQEEAYRLNSRRFEVGIDSEVTVRQAQISVETARNDVAAFKTQIAQDRNLLELLVGQPIPADLLPTTQIDRITRNTVLGAGLPSDLLQNRPDITNAEYQLRAAGGNLGAARARLYPSISLTGSAGLASTDLSDLFKSGAFVWSIGPQLDLPIFDAGTRRANVKIAEVDQQIALNNYEQSIQTAFREVKDVLATRATINDRLSAQTRLVEATNTNYRLSNARFRAGIDNYLTVLDAQRSQYAAQQALLSLQQANLNSQINLYKVLGGGIQAFSAANAATAVTGTATPAGATTAAPASATTSTAP</sequence>
<evidence type="ECO:0000313" key="4">
    <source>
        <dbReference type="Proteomes" id="UP000192132"/>
    </source>
</evidence>
<dbReference type="EMBL" id="MLCN01000007">
    <property type="protein sequence ID" value="ONG41730.1"/>
    <property type="molecule type" value="Genomic_DNA"/>
</dbReference>
<dbReference type="Pfam" id="PF02321">
    <property type="entry name" value="OEP"/>
    <property type="match status" value="2"/>
</dbReference>
<dbReference type="SUPFAM" id="SSF56954">
    <property type="entry name" value="Outer membrane efflux proteins (OEP)"/>
    <property type="match status" value="1"/>
</dbReference>
<dbReference type="PANTHER" id="PTHR30203:SF32">
    <property type="entry name" value="CATION EFFLUX SYSTEM PROTEIN CUSC"/>
    <property type="match status" value="1"/>
</dbReference>
<keyword evidence="2" id="KW-0449">Lipoprotein</keyword>
<dbReference type="GO" id="GO:0015562">
    <property type="term" value="F:efflux transmembrane transporter activity"/>
    <property type="evidence" value="ECO:0007669"/>
    <property type="project" value="InterPro"/>
</dbReference>
<comment type="caution">
    <text evidence="3">The sequence shown here is derived from an EMBL/GenBank/DDBJ whole genome shotgun (WGS) entry which is preliminary data.</text>
</comment>
<dbReference type="AlphaFoldDB" id="A0A1S8CY42"/>
<dbReference type="RefSeq" id="WP_076877102.1">
    <property type="nucleotide sequence ID" value="NZ_MLCN01000007.1"/>
</dbReference>
<keyword evidence="4" id="KW-1185">Reference proteome</keyword>
<evidence type="ECO:0000256" key="1">
    <source>
        <dbReference type="ARBA" id="ARBA00007613"/>
    </source>
</evidence>
<dbReference type="PANTHER" id="PTHR30203">
    <property type="entry name" value="OUTER MEMBRANE CATION EFFLUX PROTEIN"/>
    <property type="match status" value="1"/>
</dbReference>
<dbReference type="InterPro" id="IPR010131">
    <property type="entry name" value="MdtP/NodT-like"/>
</dbReference>
<keyword evidence="2" id="KW-0472">Membrane</keyword>
<dbReference type="Gene3D" id="1.20.1600.10">
    <property type="entry name" value="Outer membrane efflux proteins (OEP)"/>
    <property type="match status" value="1"/>
</dbReference>
<protein>
    <submittedName>
        <fullName evidence="3">Adenosine deaminase</fullName>
    </submittedName>
</protein>
<dbReference type="GO" id="GO:0009279">
    <property type="term" value="C:cell outer membrane"/>
    <property type="evidence" value="ECO:0007669"/>
    <property type="project" value="UniProtKB-SubCell"/>
</dbReference>
<dbReference type="InterPro" id="IPR003423">
    <property type="entry name" value="OMP_efflux"/>
</dbReference>
<keyword evidence="2" id="KW-0812">Transmembrane</keyword>
<gene>
    <name evidence="3" type="ORF">BKE30_02485</name>
</gene>
<dbReference type="Gene3D" id="2.20.200.10">
    <property type="entry name" value="Outer membrane efflux proteins (OEP)"/>
    <property type="match status" value="1"/>
</dbReference>
<reference evidence="3 4" key="1">
    <citation type="submission" date="2016-10" db="EMBL/GenBank/DDBJ databases">
        <title>Draft Genome sequence of Alkanindiges sp. strain H1.</title>
        <authorList>
            <person name="Subhash Y."/>
            <person name="Lee S."/>
        </authorList>
    </citation>
    <scope>NUCLEOTIDE SEQUENCE [LARGE SCALE GENOMIC DNA]</scope>
    <source>
        <strain evidence="3 4">H1</strain>
    </source>
</reference>
<name>A0A1S8CY42_9GAMM</name>
<organism evidence="3 4">
    <name type="scientific">Alkanindiges hydrocarboniclasticus</name>
    <dbReference type="NCBI Taxonomy" id="1907941"/>
    <lineage>
        <taxon>Bacteria</taxon>
        <taxon>Pseudomonadati</taxon>
        <taxon>Pseudomonadota</taxon>
        <taxon>Gammaproteobacteria</taxon>
        <taxon>Moraxellales</taxon>
        <taxon>Moraxellaceae</taxon>
        <taxon>Alkanindiges</taxon>
    </lineage>
</organism>
<dbReference type="PROSITE" id="PS51257">
    <property type="entry name" value="PROKAR_LIPOPROTEIN"/>
    <property type="match status" value="1"/>
</dbReference>